<dbReference type="Proteomes" id="UP000192596">
    <property type="component" value="Unassembled WGS sequence"/>
</dbReference>
<dbReference type="OrthoDB" id="4357141at2759"/>
<keyword evidence="3" id="KW-1185">Reference proteome</keyword>
<evidence type="ECO:0000313" key="2">
    <source>
        <dbReference type="EMBL" id="OQN95347.1"/>
    </source>
</evidence>
<evidence type="ECO:0000256" key="1">
    <source>
        <dbReference type="SAM" id="MobiDB-lite"/>
    </source>
</evidence>
<dbReference type="InParanoid" id="A0A1V8S8M5"/>
<sequence>MLVPKPELALEEENRALVVQNNEKKLRKSTKATKVGTAKLMRYEDIVQAEAKADETVVKTTGRKSRKGKSFAQPPPRSLQKISYQVEFDDAERQIAASEYSEYCVTT</sequence>
<gene>
    <name evidence="2" type="ORF">B0A48_18667</name>
</gene>
<dbReference type="EMBL" id="NAJO01000106">
    <property type="protein sequence ID" value="OQN95347.1"/>
    <property type="molecule type" value="Genomic_DNA"/>
</dbReference>
<dbReference type="AlphaFoldDB" id="A0A1V8S8M5"/>
<evidence type="ECO:0000313" key="3">
    <source>
        <dbReference type="Proteomes" id="UP000192596"/>
    </source>
</evidence>
<reference evidence="3" key="1">
    <citation type="submission" date="2017-03" db="EMBL/GenBank/DDBJ databases">
        <title>Genomes of endolithic fungi from Antarctica.</title>
        <authorList>
            <person name="Coleine C."/>
            <person name="Masonjones S."/>
            <person name="Stajich J.E."/>
        </authorList>
    </citation>
    <scope>NUCLEOTIDE SEQUENCE [LARGE SCALE GENOMIC DNA]</scope>
    <source>
        <strain evidence="3">CCFEE 5527</strain>
    </source>
</reference>
<comment type="caution">
    <text evidence="2">The sequence shown here is derived from an EMBL/GenBank/DDBJ whole genome shotgun (WGS) entry which is preliminary data.</text>
</comment>
<accession>A0A1V8S8M5</accession>
<protein>
    <submittedName>
        <fullName evidence="2">Uncharacterized protein</fullName>
    </submittedName>
</protein>
<name>A0A1V8S8M5_9PEZI</name>
<feature type="region of interest" description="Disordered" evidence="1">
    <location>
        <begin position="58"/>
        <end position="77"/>
    </location>
</feature>
<proteinExistence type="predicted"/>
<organism evidence="2 3">
    <name type="scientific">Cryoendolithus antarcticus</name>
    <dbReference type="NCBI Taxonomy" id="1507870"/>
    <lineage>
        <taxon>Eukaryota</taxon>
        <taxon>Fungi</taxon>
        <taxon>Dikarya</taxon>
        <taxon>Ascomycota</taxon>
        <taxon>Pezizomycotina</taxon>
        <taxon>Dothideomycetes</taxon>
        <taxon>Dothideomycetidae</taxon>
        <taxon>Cladosporiales</taxon>
        <taxon>Cladosporiaceae</taxon>
        <taxon>Cryoendolithus</taxon>
    </lineage>
</organism>